<evidence type="ECO:0000256" key="1">
    <source>
        <dbReference type="SAM" id="MobiDB-lite"/>
    </source>
</evidence>
<keyword evidence="2" id="KW-0732">Signal</keyword>
<name>A0A6B8VWK1_9CORY</name>
<organism evidence="3 4">
    <name type="scientific">Corynebacterium kalinowskii</name>
    <dbReference type="NCBI Taxonomy" id="2675216"/>
    <lineage>
        <taxon>Bacteria</taxon>
        <taxon>Bacillati</taxon>
        <taxon>Actinomycetota</taxon>
        <taxon>Actinomycetes</taxon>
        <taxon>Mycobacteriales</taxon>
        <taxon>Corynebacteriaceae</taxon>
        <taxon>Corynebacterium</taxon>
    </lineage>
</organism>
<accession>A0A6B8VWK1</accession>
<evidence type="ECO:0008006" key="5">
    <source>
        <dbReference type="Google" id="ProtNLM"/>
    </source>
</evidence>
<dbReference type="KEGG" id="ckw:CKALI_03905"/>
<dbReference type="Proteomes" id="UP000427071">
    <property type="component" value="Chromosome"/>
</dbReference>
<reference evidence="4" key="1">
    <citation type="submission" date="2019-11" db="EMBL/GenBank/DDBJ databases">
        <title>Complete genome sequence of Corynebacterium kalinowskii 1959, a novel Corynebacterium species isolated from soil of a small paddock in Vilsendorf, Germany.</title>
        <authorList>
            <person name="Schaffert L."/>
            <person name="Ruwe M."/>
            <person name="Milse J."/>
            <person name="Hanuschka K."/>
            <person name="Ortseifen V."/>
            <person name="Droste J."/>
            <person name="Brandt D."/>
            <person name="Schlueter L."/>
            <person name="Kutter Y."/>
            <person name="Vinke S."/>
            <person name="Viehoefer P."/>
            <person name="Jacob L."/>
            <person name="Luebke N.-C."/>
            <person name="Schulte-Berndt E."/>
            <person name="Hain C."/>
            <person name="Linder M."/>
            <person name="Schmidt P."/>
            <person name="Wollenschlaeger L."/>
            <person name="Luttermann T."/>
            <person name="Thieme E."/>
            <person name="Hassa J."/>
            <person name="Haak M."/>
            <person name="Wittchen M."/>
            <person name="Mentz A."/>
            <person name="Persicke M."/>
            <person name="Busche T."/>
            <person name="Ruckert C."/>
        </authorList>
    </citation>
    <scope>NUCLEOTIDE SEQUENCE [LARGE SCALE GENOMIC DNA]</scope>
    <source>
        <strain evidence="4">1959</strain>
    </source>
</reference>
<feature type="signal peptide" evidence="2">
    <location>
        <begin position="1"/>
        <end position="24"/>
    </location>
</feature>
<protein>
    <recommendedName>
        <fullName evidence="5">Secreted protein</fullName>
    </recommendedName>
</protein>
<evidence type="ECO:0000313" key="4">
    <source>
        <dbReference type="Proteomes" id="UP000427071"/>
    </source>
</evidence>
<feature type="chain" id="PRO_5025513171" description="Secreted protein" evidence="2">
    <location>
        <begin position="25"/>
        <end position="166"/>
    </location>
</feature>
<gene>
    <name evidence="3" type="ORF">CKALI_03905</name>
</gene>
<sequence length="166" mass="17090">MRNKALISSAAISLALLGGGVAYAATDDATPAPTAVAKQHEAKGQKGMSSLAEKLGVTEDQLRDAMKSAHGTNGDREQALADALGIDVATVTTAMGEMHADHQAAMRSNLETRIDDAVAAGTLTESDKESVLKAFDAGLLAPQDLKNKGLGKHAETKDSTAGRQHG</sequence>
<dbReference type="AlphaFoldDB" id="A0A6B8VWK1"/>
<proteinExistence type="predicted"/>
<feature type="region of interest" description="Disordered" evidence="1">
    <location>
        <begin position="144"/>
        <end position="166"/>
    </location>
</feature>
<keyword evidence="4" id="KW-1185">Reference proteome</keyword>
<dbReference type="EMBL" id="CP046452">
    <property type="protein sequence ID" value="QGU01660.1"/>
    <property type="molecule type" value="Genomic_DNA"/>
</dbReference>
<dbReference type="RefSeq" id="WP_156192040.1">
    <property type="nucleotide sequence ID" value="NZ_CP046452.1"/>
</dbReference>
<evidence type="ECO:0000256" key="2">
    <source>
        <dbReference type="SAM" id="SignalP"/>
    </source>
</evidence>
<evidence type="ECO:0000313" key="3">
    <source>
        <dbReference type="EMBL" id="QGU01660.1"/>
    </source>
</evidence>